<dbReference type="Gene3D" id="1.10.8.430">
    <property type="entry name" value="Helical domain of apoptotic protease-activating factors"/>
    <property type="match status" value="1"/>
</dbReference>
<comment type="caution">
    <text evidence="4">The sequence shown here is derived from an EMBL/GenBank/DDBJ whole genome shotgun (WGS) entry which is preliminary data.</text>
</comment>
<dbReference type="Gene3D" id="3.40.50.300">
    <property type="entry name" value="P-loop containing nucleotide triphosphate hydrolases"/>
    <property type="match status" value="1"/>
</dbReference>
<dbReference type="GO" id="GO:0006952">
    <property type="term" value="P:defense response"/>
    <property type="evidence" value="ECO:0007669"/>
    <property type="project" value="UniProtKB-KW"/>
</dbReference>
<dbReference type="OrthoDB" id="1303165at2759"/>
<dbReference type="GO" id="GO:0043531">
    <property type="term" value="F:ADP binding"/>
    <property type="evidence" value="ECO:0007669"/>
    <property type="project" value="InterPro"/>
</dbReference>
<dbReference type="EMBL" id="NKXS01010591">
    <property type="protein sequence ID" value="PIM97192.1"/>
    <property type="molecule type" value="Genomic_DNA"/>
</dbReference>
<keyword evidence="1" id="KW-0433">Leucine-rich repeat</keyword>
<dbReference type="InterPro" id="IPR027417">
    <property type="entry name" value="P-loop_NTPase"/>
</dbReference>
<dbReference type="PANTHER" id="PTHR36766">
    <property type="entry name" value="PLANT BROAD-SPECTRUM MILDEW RESISTANCE PROTEIN RPW8"/>
    <property type="match status" value="1"/>
</dbReference>
<evidence type="ECO:0000313" key="5">
    <source>
        <dbReference type="Proteomes" id="UP000231279"/>
    </source>
</evidence>
<dbReference type="InterPro" id="IPR042197">
    <property type="entry name" value="Apaf_helical"/>
</dbReference>
<organism evidence="4 5">
    <name type="scientific">Handroanthus impetiginosus</name>
    <dbReference type="NCBI Taxonomy" id="429701"/>
    <lineage>
        <taxon>Eukaryota</taxon>
        <taxon>Viridiplantae</taxon>
        <taxon>Streptophyta</taxon>
        <taxon>Embryophyta</taxon>
        <taxon>Tracheophyta</taxon>
        <taxon>Spermatophyta</taxon>
        <taxon>Magnoliopsida</taxon>
        <taxon>eudicotyledons</taxon>
        <taxon>Gunneridae</taxon>
        <taxon>Pentapetalae</taxon>
        <taxon>asterids</taxon>
        <taxon>lamiids</taxon>
        <taxon>Lamiales</taxon>
        <taxon>Bignoniaceae</taxon>
        <taxon>Crescentiina</taxon>
        <taxon>Tabebuia alliance</taxon>
        <taxon>Handroanthus</taxon>
    </lineage>
</organism>
<dbReference type="InterPro" id="IPR002182">
    <property type="entry name" value="NB-ARC"/>
</dbReference>
<keyword evidence="2" id="KW-0611">Plant defense</keyword>
<evidence type="ECO:0000313" key="4">
    <source>
        <dbReference type="EMBL" id="PIM97192.1"/>
    </source>
</evidence>
<gene>
    <name evidence="4" type="ORF">CDL12_30340</name>
</gene>
<feature type="domain" description="NB-ARC" evidence="3">
    <location>
        <begin position="131"/>
        <end position="260"/>
    </location>
</feature>
<evidence type="ECO:0000256" key="1">
    <source>
        <dbReference type="ARBA" id="ARBA00022614"/>
    </source>
</evidence>
<protein>
    <recommendedName>
        <fullName evidence="3">NB-ARC domain-containing protein</fullName>
    </recommendedName>
</protein>
<dbReference type="PRINTS" id="PR00364">
    <property type="entry name" value="DISEASERSIST"/>
</dbReference>
<dbReference type="InterPro" id="IPR032675">
    <property type="entry name" value="LRR_dom_sf"/>
</dbReference>
<dbReference type="STRING" id="429701.A0A2G9FVV5"/>
<dbReference type="AlphaFoldDB" id="A0A2G9FVV5"/>
<dbReference type="Proteomes" id="UP000231279">
    <property type="component" value="Unassembled WGS sequence"/>
</dbReference>
<dbReference type="PANTHER" id="PTHR36766:SF30">
    <property type="entry name" value="TIR-NBS TYPE DISEASE RESISTANCE PROTEIN-RELATED"/>
    <property type="match status" value="1"/>
</dbReference>
<dbReference type="Gene3D" id="3.80.10.10">
    <property type="entry name" value="Ribonuclease Inhibitor"/>
    <property type="match status" value="1"/>
</dbReference>
<dbReference type="Pfam" id="PF00931">
    <property type="entry name" value="NB-ARC"/>
    <property type="match status" value="1"/>
</dbReference>
<evidence type="ECO:0000256" key="2">
    <source>
        <dbReference type="ARBA" id="ARBA00022821"/>
    </source>
</evidence>
<accession>A0A2G9FVV5</accession>
<reference evidence="5" key="1">
    <citation type="journal article" date="2018" name="Gigascience">
        <title>Genome assembly of the Pink Ipe (Handroanthus impetiginosus, Bignoniaceae), a highly valued, ecologically keystone Neotropical timber forest tree.</title>
        <authorList>
            <person name="Silva-Junior O.B."/>
            <person name="Grattapaglia D."/>
            <person name="Novaes E."/>
            <person name="Collevatti R.G."/>
        </authorList>
    </citation>
    <scope>NUCLEOTIDE SEQUENCE [LARGE SCALE GENOMIC DNA]</scope>
    <source>
        <strain evidence="5">cv. UFG-1</strain>
    </source>
</reference>
<evidence type="ECO:0000259" key="3">
    <source>
        <dbReference type="Pfam" id="PF00931"/>
    </source>
</evidence>
<sequence>MAEATVTIVINKAIAAKALLEGETHNVRENIGWIETQMKTLQSYLSEDILDTYLLEIDSHKAKGPFGFLKHLSCTPCYAVTERYLSPEMKRVKKRAAEIKQFKRDITAKSNVDGEIWNETNKFQKKLYGHEETVRKIEAEIFSEKKKCKVISIIGTGGVGKTTVARDIYLRVRSKFVCSAMLYVSEESNYGEILLDIGKQVGLRENRMKQNMEEHLYSFLCSKKFLIFLDDASDKWDILKDIVMSDSRNGSRIIVSCREPIFPKLVFHLDILNNSEGKELFHNLILTTLEDTHSVVLKHIGDKIVQKCGGLPLAIEVAAGLLRAKERSERSWTEILERMSEGDENKISCLEKIVHAYVHKLVARNLIQVSRRKSDGRVKGWRRRSSFKKLPRLKKLVIVGAEMQTLEGLSCTRPFPQELEDLKLLIYPINTGDDIPTLDLSRYENLQRLYLYFDSSVNITCSSEFPKNLDEDPLKKLQKLPSLKVLMLSDTLFDQVIVEEIGMPKLNKLIYRAHPHRTSKVPEKLENVMVETAEPKTKKGVCCFTLWVVIYFYFFGDKFVGCDL</sequence>
<dbReference type="SUPFAM" id="SSF52047">
    <property type="entry name" value="RNI-like"/>
    <property type="match status" value="1"/>
</dbReference>
<keyword evidence="5" id="KW-1185">Reference proteome</keyword>
<proteinExistence type="predicted"/>
<dbReference type="SUPFAM" id="SSF52540">
    <property type="entry name" value="P-loop containing nucleoside triphosphate hydrolases"/>
    <property type="match status" value="1"/>
</dbReference>
<name>A0A2G9FVV5_9LAMI</name>